<evidence type="ECO:0000313" key="1">
    <source>
        <dbReference type="EMBL" id="MCD9644000.1"/>
    </source>
</evidence>
<proteinExistence type="predicted"/>
<dbReference type="Proteomes" id="UP000823775">
    <property type="component" value="Unassembled WGS sequence"/>
</dbReference>
<keyword evidence="2" id="KW-1185">Reference proteome</keyword>
<protein>
    <submittedName>
        <fullName evidence="1">Uncharacterized protein</fullName>
    </submittedName>
</protein>
<feature type="non-terminal residue" evidence="1">
    <location>
        <position position="1"/>
    </location>
</feature>
<sequence length="67" mass="7811">KDQWSIVWYHDRWMSCWFSGRLLKGRPIVSARGIQLLVNGPKSVQNQRGDSVHLVDQRPLFGSLNEF</sequence>
<name>A0ABS8V9Z1_DATST</name>
<dbReference type="EMBL" id="JACEIK010004054">
    <property type="protein sequence ID" value="MCD9644000.1"/>
    <property type="molecule type" value="Genomic_DNA"/>
</dbReference>
<comment type="caution">
    <text evidence="1">The sequence shown here is derived from an EMBL/GenBank/DDBJ whole genome shotgun (WGS) entry which is preliminary data.</text>
</comment>
<organism evidence="1 2">
    <name type="scientific">Datura stramonium</name>
    <name type="common">Jimsonweed</name>
    <name type="synonym">Common thornapple</name>
    <dbReference type="NCBI Taxonomy" id="4076"/>
    <lineage>
        <taxon>Eukaryota</taxon>
        <taxon>Viridiplantae</taxon>
        <taxon>Streptophyta</taxon>
        <taxon>Embryophyta</taxon>
        <taxon>Tracheophyta</taxon>
        <taxon>Spermatophyta</taxon>
        <taxon>Magnoliopsida</taxon>
        <taxon>eudicotyledons</taxon>
        <taxon>Gunneridae</taxon>
        <taxon>Pentapetalae</taxon>
        <taxon>asterids</taxon>
        <taxon>lamiids</taxon>
        <taxon>Solanales</taxon>
        <taxon>Solanaceae</taxon>
        <taxon>Solanoideae</taxon>
        <taxon>Datureae</taxon>
        <taxon>Datura</taxon>
    </lineage>
</organism>
<accession>A0ABS8V9Z1</accession>
<reference evidence="1 2" key="1">
    <citation type="journal article" date="2021" name="BMC Genomics">
        <title>Datura genome reveals duplications of psychoactive alkaloid biosynthetic genes and high mutation rate following tissue culture.</title>
        <authorList>
            <person name="Rajewski A."/>
            <person name="Carter-House D."/>
            <person name="Stajich J."/>
            <person name="Litt A."/>
        </authorList>
    </citation>
    <scope>NUCLEOTIDE SEQUENCE [LARGE SCALE GENOMIC DNA]</scope>
    <source>
        <strain evidence="1">AR-01</strain>
    </source>
</reference>
<gene>
    <name evidence="1" type="ORF">HAX54_031957</name>
</gene>
<evidence type="ECO:0000313" key="2">
    <source>
        <dbReference type="Proteomes" id="UP000823775"/>
    </source>
</evidence>